<reference evidence="1 2" key="2">
    <citation type="submission" date="2018-06" db="EMBL/GenBank/DDBJ databases">
        <title>Metagenomic assembly of (sub)arctic Cyanobacteria and their associated microbiome from non-axenic cultures.</title>
        <authorList>
            <person name="Baurain D."/>
        </authorList>
    </citation>
    <scope>NUCLEOTIDE SEQUENCE [LARGE SCALE GENOMIC DNA]</scope>
    <source>
        <strain evidence="1">ULC129bin1</strain>
    </source>
</reference>
<dbReference type="AlphaFoldDB" id="A0A2W4UU89"/>
<dbReference type="Pfam" id="PF01257">
    <property type="entry name" value="2Fe-2S_thioredx"/>
    <property type="match status" value="1"/>
</dbReference>
<name>A0A2W4UU89_9CYAN</name>
<comment type="caution">
    <text evidence="1">The sequence shown here is derived from an EMBL/GenBank/DDBJ whole genome shotgun (WGS) entry which is preliminary data.</text>
</comment>
<reference evidence="2" key="1">
    <citation type="submission" date="2018-04" db="EMBL/GenBank/DDBJ databases">
        <authorList>
            <person name="Cornet L."/>
        </authorList>
    </citation>
    <scope>NUCLEOTIDE SEQUENCE [LARGE SCALE GENOMIC DNA]</scope>
</reference>
<accession>A0A2W4UU89</accession>
<evidence type="ECO:0000313" key="1">
    <source>
        <dbReference type="EMBL" id="PZO22870.1"/>
    </source>
</evidence>
<evidence type="ECO:0000313" key="2">
    <source>
        <dbReference type="Proteomes" id="UP000249354"/>
    </source>
</evidence>
<dbReference type="Gene3D" id="3.40.30.10">
    <property type="entry name" value="Glutaredoxin"/>
    <property type="match status" value="1"/>
</dbReference>
<organism evidence="1 2">
    <name type="scientific">Leptolyngbya foveolarum</name>
    <dbReference type="NCBI Taxonomy" id="47253"/>
    <lineage>
        <taxon>Bacteria</taxon>
        <taxon>Bacillati</taxon>
        <taxon>Cyanobacteriota</taxon>
        <taxon>Cyanophyceae</taxon>
        <taxon>Leptolyngbyales</taxon>
        <taxon>Leptolyngbyaceae</taxon>
        <taxon>Leptolyngbya group</taxon>
        <taxon>Leptolyngbya</taxon>
    </lineage>
</organism>
<dbReference type="InterPro" id="IPR036249">
    <property type="entry name" value="Thioredoxin-like_sf"/>
</dbReference>
<dbReference type="Proteomes" id="UP000249354">
    <property type="component" value="Unassembled WGS sequence"/>
</dbReference>
<dbReference type="PANTHER" id="PTHR47682">
    <property type="entry name" value="TETRATRICOPEPTIDE REPEAT (TPR)-CONTAINING PROTEIN"/>
    <property type="match status" value="1"/>
</dbReference>
<proteinExistence type="predicted"/>
<dbReference type="PANTHER" id="PTHR47682:SF1">
    <property type="entry name" value="TETRATRICOPEPTIDE REPEAT (TPR)-CONTAINING PROTEIN"/>
    <property type="match status" value="1"/>
</dbReference>
<sequence length="189" mass="20799">MEIIQGCYAGKIESGKGKLTGLRIATEQGDETVYLPKALRAIAQAELTLNEPVRVWVEGDRASKKKRYVLQLVPLAPKSAVSTSAVVTEIADDAEDKQKAKKKASKQTRKKKSEVTVQICQKKSCCKKGGDDLWAAFEAVNAEHTFKLEPVGCLGGCNRGPNIRLLPDNVKYRHVQLAEIDDILQTHRA</sequence>
<protein>
    <recommendedName>
        <fullName evidence="3">(2Fe-2S) ferredoxin domain-containing protein</fullName>
    </recommendedName>
</protein>
<dbReference type="SUPFAM" id="SSF52833">
    <property type="entry name" value="Thioredoxin-like"/>
    <property type="match status" value="1"/>
</dbReference>
<dbReference type="EMBL" id="QBMC01000006">
    <property type="protein sequence ID" value="PZO22870.1"/>
    <property type="molecule type" value="Genomic_DNA"/>
</dbReference>
<gene>
    <name evidence="1" type="ORF">DCF25_01845</name>
</gene>
<dbReference type="CDD" id="cd02980">
    <property type="entry name" value="TRX_Fd_family"/>
    <property type="match status" value="1"/>
</dbReference>
<evidence type="ECO:0008006" key="3">
    <source>
        <dbReference type="Google" id="ProtNLM"/>
    </source>
</evidence>